<organism evidence="3">
    <name type="scientific">Tetraselmis sp. GSL018</name>
    <dbReference type="NCBI Taxonomy" id="582737"/>
    <lineage>
        <taxon>Eukaryota</taxon>
        <taxon>Viridiplantae</taxon>
        <taxon>Chlorophyta</taxon>
        <taxon>core chlorophytes</taxon>
        <taxon>Chlorodendrophyceae</taxon>
        <taxon>Chlorodendrales</taxon>
        <taxon>Chlorodendraceae</taxon>
        <taxon>Tetraselmis</taxon>
    </lineage>
</organism>
<feature type="chain" id="PRO_5001606067" evidence="2">
    <location>
        <begin position="21"/>
        <end position="1116"/>
    </location>
</feature>
<proteinExistence type="predicted"/>
<name>A0A061SAC3_9CHLO</name>
<accession>A0A061SAC3</accession>
<reference evidence="3" key="1">
    <citation type="submission" date="2014-05" db="EMBL/GenBank/DDBJ databases">
        <title>The transcriptome of the halophilic microalga Tetraselmis sp. GSL018 isolated from the Great Salt Lake, Utah.</title>
        <authorList>
            <person name="Jinkerson R.E."/>
            <person name="D'Adamo S."/>
            <person name="Posewitz M.C."/>
        </authorList>
    </citation>
    <scope>NUCLEOTIDE SEQUENCE</scope>
    <source>
        <strain evidence="3">GSL018</strain>
    </source>
</reference>
<dbReference type="EMBL" id="GBEZ01005611">
    <property type="protein sequence ID" value="JAC79716.1"/>
    <property type="molecule type" value="Transcribed_RNA"/>
</dbReference>
<protein>
    <submittedName>
        <fullName evidence="3">Peptidase m36 fungalysin</fullName>
    </submittedName>
</protein>
<dbReference type="AlphaFoldDB" id="A0A061SAC3"/>
<evidence type="ECO:0000256" key="2">
    <source>
        <dbReference type="SAM" id="SignalP"/>
    </source>
</evidence>
<feature type="region of interest" description="Disordered" evidence="1">
    <location>
        <begin position="28"/>
        <end position="47"/>
    </location>
</feature>
<evidence type="ECO:0000313" key="3">
    <source>
        <dbReference type="EMBL" id="JAC79716.1"/>
    </source>
</evidence>
<gene>
    <name evidence="3" type="ORF">TSPGSL018_12002</name>
</gene>
<feature type="compositionally biased region" description="Polar residues" evidence="1">
    <location>
        <begin position="36"/>
        <end position="47"/>
    </location>
</feature>
<evidence type="ECO:0000256" key="1">
    <source>
        <dbReference type="SAM" id="MobiDB-lite"/>
    </source>
</evidence>
<feature type="signal peptide" evidence="2">
    <location>
        <begin position="1"/>
        <end position="20"/>
    </location>
</feature>
<sequence length="1116" mass="119943">MVISVLRLLFFVANVCLTAGRPSVSEAPADEHVVESSATSPPDDSLPAQNFVSGDVFPLEGYSITFHGPGLTPCLTSIGTASLPFSPLGGSVFSYRRSYESNTEVRFHNGFRFPFLGKEYSSMYVNRKGFVTFDGPDQRSARTLDSHFSEARISVLYGELSLTPDSRVSYKQMANESVVVTWQRVDDSDFQLTLRQTGEIVMSYARVRYSRNRVVGLSGGVQGVEIDFSASTFCKTFVADLSESSAPPLAARGFGEMLINSFDLQHSTYVFSAPDYSRPCLAERDMSILPVSPLGGKVLLFHRSYNYEQEIRFERDFRFPFAGVDHRVAFVNYNGFITFGTSQEDFFPTLRSHFLIPRVSALYGDFELSTEKSVISWKQLDDRVAVTYERVGGCDFQISLFSSGDIAFTYLGMAQGTTAAAVVGVSLGELGAVGDLTMQPRSCQVPLAPAQGAIGTAGTLAPSQAFQGGFDLEMTEITFSPPDYAPCATTDLGGFPVDPRGGQVLPFPHSYDSVQEVRFAGGFRFPFLGKNRSNAFVSYNGYITFDEPDDLVFPSLRSHFFRPRISALYADLDLDPEATLISWRQLDDRATITFQGVSGSDFQVSLFADGRVSTAYLSITRERETKVVGVSSGTVGPVVDLSMAASCPPSDAAPAPAQPAGAAWGIAEVFSRGMDLGASQVSFSAAEGYSPCVRYGVRGFPVDPRGGAVLLFEHSYEWTEEIRFLQGFSFPFGGKSHASAYVNRHGFITFESEAEEVSPSLRSHFARPRLSALYGQLDLSDTETLVSWRQVSPALAAITFEGVSGSSFQVALGADGSVAYTYVDVSGVSSGPYVAGVSLGVAGAAADLSVSPGCGHSSSSDADAEAGAAAVVGVAEAFDMGFDLERTVLRFSPGPAARVCLARGIDALPVRPDGGVPVELPRWEDAPSQIAFGGDFRFPFAGRSHAAVYVSRQGFIAFSPEERPVFPSLRSHYAEPRISVLYSDLRPGRDQLASAISWKQLEDSAAITWHGVQGSDFQAVLFGDGTVELAYLTIGVDGTKVVGLSSGSAGPVVDLSSAPACTHRSRSVTMSCPPGHTLETTSSERGMRYSCSDGSSMTCEIEGGATVRCTALSEYN</sequence>
<keyword evidence="2" id="KW-0732">Signal</keyword>